<proteinExistence type="predicted"/>
<dbReference type="Proteomes" id="UP000616885">
    <property type="component" value="Unassembled WGS sequence"/>
</dbReference>
<evidence type="ECO:0000313" key="3">
    <source>
        <dbReference type="Proteomes" id="UP000616885"/>
    </source>
</evidence>
<keyword evidence="1" id="KW-0472">Membrane</keyword>
<organism evidence="2 3">
    <name type="scientific">Bionectria ochroleuca</name>
    <name type="common">Gliocladium roseum</name>
    <dbReference type="NCBI Taxonomy" id="29856"/>
    <lineage>
        <taxon>Eukaryota</taxon>
        <taxon>Fungi</taxon>
        <taxon>Dikarya</taxon>
        <taxon>Ascomycota</taxon>
        <taxon>Pezizomycotina</taxon>
        <taxon>Sordariomycetes</taxon>
        <taxon>Hypocreomycetidae</taxon>
        <taxon>Hypocreales</taxon>
        <taxon>Bionectriaceae</taxon>
        <taxon>Clonostachys</taxon>
    </lineage>
</organism>
<feature type="transmembrane region" description="Helical" evidence="1">
    <location>
        <begin position="63"/>
        <end position="81"/>
    </location>
</feature>
<sequence>MGMKSKSANLLYFLCLYLAATFDWEGWVAGFFSSIHSHFGKWALNTACVGLLSMGFRQVFSRFFLFFFCLYFAIRSLPSLFQFSRVAFFFVLLSHPHGLAASFPILFGTELAMMRHRIKGWSAGLVCRLGHLGRIY</sequence>
<dbReference type="AlphaFoldDB" id="A0A8H7TRF4"/>
<reference evidence="2" key="1">
    <citation type="submission" date="2020-10" db="EMBL/GenBank/DDBJ databases">
        <title>High-Quality Genome Resource of Clonostachys rosea strain S41 by Oxford Nanopore Long-Read Sequencing.</title>
        <authorList>
            <person name="Wang H."/>
        </authorList>
    </citation>
    <scope>NUCLEOTIDE SEQUENCE</scope>
    <source>
        <strain evidence="2">S41</strain>
    </source>
</reference>
<evidence type="ECO:0000256" key="1">
    <source>
        <dbReference type="SAM" id="Phobius"/>
    </source>
</evidence>
<keyword evidence="1" id="KW-1133">Transmembrane helix</keyword>
<name>A0A8H7TRF4_BIOOC</name>
<keyword evidence="1" id="KW-0812">Transmembrane</keyword>
<evidence type="ECO:0000313" key="2">
    <source>
        <dbReference type="EMBL" id="KAF9753815.1"/>
    </source>
</evidence>
<gene>
    <name evidence="2" type="ORF">IM811_012573</name>
</gene>
<feature type="transmembrane region" description="Helical" evidence="1">
    <location>
        <begin position="87"/>
        <end position="107"/>
    </location>
</feature>
<comment type="caution">
    <text evidence="2">The sequence shown here is derived from an EMBL/GenBank/DDBJ whole genome shotgun (WGS) entry which is preliminary data.</text>
</comment>
<protein>
    <submittedName>
        <fullName evidence="2">Uncharacterized protein</fullName>
    </submittedName>
</protein>
<dbReference type="EMBL" id="JADCTT010000004">
    <property type="protein sequence ID" value="KAF9753815.1"/>
    <property type="molecule type" value="Genomic_DNA"/>
</dbReference>
<accession>A0A8H7TRF4</accession>